<keyword evidence="5 10" id="KW-0418">Kinase</keyword>
<dbReference type="EMBL" id="JBEUSY010000085">
    <property type="protein sequence ID" value="KAL1245496.1"/>
    <property type="molecule type" value="Genomic_DNA"/>
</dbReference>
<organism evidence="10 11">
    <name type="scientific">Trichinella spiralis</name>
    <name type="common">Trichina worm</name>
    <dbReference type="NCBI Taxonomy" id="6334"/>
    <lineage>
        <taxon>Eukaryota</taxon>
        <taxon>Metazoa</taxon>
        <taxon>Ecdysozoa</taxon>
        <taxon>Nematoda</taxon>
        <taxon>Enoplea</taxon>
        <taxon>Dorylaimia</taxon>
        <taxon>Trichinellida</taxon>
        <taxon>Trichinellidae</taxon>
        <taxon>Trichinella</taxon>
    </lineage>
</organism>
<accession>A0ABR3KXV1</accession>
<keyword evidence="6 7" id="KW-0067">ATP-binding</keyword>
<keyword evidence="2" id="KW-0723">Serine/threonine-protein kinase</keyword>
<feature type="binding site" evidence="7">
    <location>
        <position position="255"/>
    </location>
    <ligand>
        <name>ATP</name>
        <dbReference type="ChEBI" id="CHEBI:30616"/>
    </ligand>
</feature>
<proteinExistence type="inferred from homology"/>
<dbReference type="Gene3D" id="3.30.200.20">
    <property type="entry name" value="Phosphorylase Kinase, domain 1"/>
    <property type="match status" value="1"/>
</dbReference>
<dbReference type="SUPFAM" id="SSF56112">
    <property type="entry name" value="Protein kinase-like (PK-like)"/>
    <property type="match status" value="1"/>
</dbReference>
<comment type="similarity">
    <text evidence="1">Belongs to the protein kinase superfamily. CMGC Ser/Thr protein kinase family. CDC2/CDKX subfamily.</text>
</comment>
<evidence type="ECO:0000313" key="11">
    <source>
        <dbReference type="Proteomes" id="UP001558632"/>
    </source>
</evidence>
<dbReference type="InterPro" id="IPR000719">
    <property type="entry name" value="Prot_kinase_dom"/>
</dbReference>
<dbReference type="SMART" id="SM00220">
    <property type="entry name" value="S_TKc"/>
    <property type="match status" value="1"/>
</dbReference>
<dbReference type="InterPro" id="IPR017441">
    <property type="entry name" value="Protein_kinase_ATP_BS"/>
</dbReference>
<evidence type="ECO:0000256" key="6">
    <source>
        <dbReference type="ARBA" id="ARBA00022840"/>
    </source>
</evidence>
<evidence type="ECO:0000256" key="3">
    <source>
        <dbReference type="ARBA" id="ARBA00022679"/>
    </source>
</evidence>
<dbReference type="InterPro" id="IPR050108">
    <property type="entry name" value="CDK"/>
</dbReference>
<evidence type="ECO:0000259" key="9">
    <source>
        <dbReference type="PROSITE" id="PS50011"/>
    </source>
</evidence>
<evidence type="ECO:0000313" key="10">
    <source>
        <dbReference type="EMBL" id="KAL1245496.1"/>
    </source>
</evidence>
<protein>
    <submittedName>
        <fullName evidence="10">Cyclin-dependent kinase</fullName>
    </submittedName>
</protein>
<dbReference type="Proteomes" id="UP001558632">
    <property type="component" value="Unassembled WGS sequence"/>
</dbReference>
<name>A0ABR3KXV1_TRISP</name>
<dbReference type="PANTHER" id="PTHR24056">
    <property type="entry name" value="CELL DIVISION PROTEIN KINASE"/>
    <property type="match status" value="1"/>
</dbReference>
<dbReference type="PANTHER" id="PTHR24056:SF246">
    <property type="entry name" value="ECDYSONE-INDUCED PROTEIN 63E, ISOFORM N"/>
    <property type="match status" value="1"/>
</dbReference>
<feature type="region of interest" description="Disordered" evidence="8">
    <location>
        <begin position="134"/>
        <end position="156"/>
    </location>
</feature>
<feature type="compositionally biased region" description="Polar residues" evidence="8">
    <location>
        <begin position="140"/>
        <end position="155"/>
    </location>
</feature>
<dbReference type="InterPro" id="IPR011009">
    <property type="entry name" value="Kinase-like_dom_sf"/>
</dbReference>
<evidence type="ECO:0000256" key="4">
    <source>
        <dbReference type="ARBA" id="ARBA00022741"/>
    </source>
</evidence>
<dbReference type="PROSITE" id="PS50011">
    <property type="entry name" value="PROTEIN_KINASE_DOM"/>
    <property type="match status" value="1"/>
</dbReference>
<sequence>MGYGGEMKRIKKRLSQAFRPTTTLLACSGSQVFPPPQDGNPSANGDSVNMRCSRSANCLMNDSISELAERFHENGLVEDEDVILEQYEKTYPVVPARTNSCFKKNRHAYMGRFNDQCVKRYLASSVVHEDCAIGSDGRSQETSPSVESNDVSPAQNGVMVKMRQKKTGRRWTERDIQKRLSLPADLRLPISVVEKLNTTPILNRPLTRKNRRASLSEIGFGKLESYQKLEKLGEGTYATVYKGRSRLNDALVALKEIRLEQEEGAPCTAIREVSLLRDLRHANVVTLHDIIYTDKTLTLVFEYLDSDLKQYMDSCGNILSMNNVKIFTFQILRGLAYCHARRVLHRDLKPQNLLINHRGELKLADFGLARAKSVPTKTYSNEVVTLWYRPPDVLLGATDYSTHIDMWGVGCILYEMVTGRPFFRGCTVDEQLHLIFRALGTPRRPYHADLVERIEQSQFQFPLYRPEPFINHAPRLDVDGLDLLAQLLQFEGRDRIGAKDAMSHSFFSTLPQDVMQLTDTESIFTVPGVHLSRDPGRRTCTSHDYPYNLMKSRRQSML</sequence>
<dbReference type="GO" id="GO:0016301">
    <property type="term" value="F:kinase activity"/>
    <property type="evidence" value="ECO:0007669"/>
    <property type="project" value="UniProtKB-KW"/>
</dbReference>
<evidence type="ECO:0000256" key="5">
    <source>
        <dbReference type="ARBA" id="ARBA00022777"/>
    </source>
</evidence>
<dbReference type="PROSITE" id="PS00108">
    <property type="entry name" value="PROTEIN_KINASE_ST"/>
    <property type="match status" value="1"/>
</dbReference>
<comment type="caution">
    <text evidence="10">The sequence shown here is derived from an EMBL/GenBank/DDBJ whole genome shotgun (WGS) entry which is preliminary data.</text>
</comment>
<evidence type="ECO:0000256" key="1">
    <source>
        <dbReference type="ARBA" id="ARBA00006485"/>
    </source>
</evidence>
<dbReference type="Gene3D" id="1.10.510.10">
    <property type="entry name" value="Transferase(Phosphotransferase) domain 1"/>
    <property type="match status" value="1"/>
</dbReference>
<keyword evidence="4 7" id="KW-0547">Nucleotide-binding</keyword>
<evidence type="ECO:0000256" key="7">
    <source>
        <dbReference type="PROSITE-ProRule" id="PRU10141"/>
    </source>
</evidence>
<evidence type="ECO:0000256" key="8">
    <source>
        <dbReference type="SAM" id="MobiDB-lite"/>
    </source>
</evidence>
<dbReference type="Pfam" id="PF00069">
    <property type="entry name" value="Pkinase"/>
    <property type="match status" value="1"/>
</dbReference>
<keyword evidence="3" id="KW-0808">Transferase</keyword>
<dbReference type="PROSITE" id="PS00107">
    <property type="entry name" value="PROTEIN_KINASE_ATP"/>
    <property type="match status" value="1"/>
</dbReference>
<keyword evidence="11" id="KW-1185">Reference proteome</keyword>
<feature type="domain" description="Protein kinase" evidence="9">
    <location>
        <begin position="226"/>
        <end position="507"/>
    </location>
</feature>
<dbReference type="InterPro" id="IPR008271">
    <property type="entry name" value="Ser/Thr_kinase_AS"/>
</dbReference>
<gene>
    <name evidence="10" type="ORF">TSPI_05430</name>
</gene>
<evidence type="ECO:0000256" key="2">
    <source>
        <dbReference type="ARBA" id="ARBA00022527"/>
    </source>
</evidence>
<reference evidence="10 11" key="1">
    <citation type="submission" date="2024-07" db="EMBL/GenBank/DDBJ databases">
        <title>Enhanced genomic and transcriptomic resources for Trichinella pseudospiralis and T. spiralis underpin the discovery of pronounced molecular differences between stages and species.</title>
        <authorList>
            <person name="Pasi K.K."/>
            <person name="La Rosa G."/>
            <person name="Gomez-Morales M.A."/>
            <person name="Tosini F."/>
            <person name="Sumanam S."/>
            <person name="Young N.D."/>
            <person name="Chang B.C."/>
            <person name="Robin G.B."/>
        </authorList>
    </citation>
    <scope>NUCLEOTIDE SEQUENCE [LARGE SCALE GENOMIC DNA]</scope>
    <source>
        <strain evidence="10">ISS534</strain>
    </source>
</reference>